<dbReference type="Gene3D" id="3.40.630.30">
    <property type="match status" value="1"/>
</dbReference>
<comment type="caution">
    <text evidence="2">The sequence shown here is derived from an EMBL/GenBank/DDBJ whole genome shotgun (WGS) entry which is preliminary data.</text>
</comment>
<dbReference type="CDD" id="cd04301">
    <property type="entry name" value="NAT_SF"/>
    <property type="match status" value="1"/>
</dbReference>
<name>A0A917QDC9_9HYPH</name>
<keyword evidence="3" id="KW-1185">Reference proteome</keyword>
<dbReference type="EMBL" id="BMMF01000011">
    <property type="protein sequence ID" value="GGK44734.1"/>
    <property type="molecule type" value="Genomic_DNA"/>
</dbReference>
<accession>A0A917QDC9</accession>
<dbReference type="RefSeq" id="WP_188914539.1">
    <property type="nucleotide sequence ID" value="NZ_BMMF01000011.1"/>
</dbReference>
<feature type="domain" description="N-acetyltransferase" evidence="1">
    <location>
        <begin position="9"/>
        <end position="166"/>
    </location>
</feature>
<proteinExistence type="predicted"/>
<evidence type="ECO:0000313" key="2">
    <source>
        <dbReference type="EMBL" id="GGK44734.1"/>
    </source>
</evidence>
<gene>
    <name evidence="2" type="ORF">GCM10011322_34870</name>
</gene>
<dbReference type="Proteomes" id="UP000600449">
    <property type="component" value="Unassembled WGS sequence"/>
</dbReference>
<dbReference type="AlphaFoldDB" id="A0A917QDC9"/>
<dbReference type="PROSITE" id="PS51186">
    <property type="entry name" value="GNAT"/>
    <property type="match status" value="1"/>
</dbReference>
<evidence type="ECO:0000313" key="3">
    <source>
        <dbReference type="Proteomes" id="UP000600449"/>
    </source>
</evidence>
<reference evidence="2 3" key="1">
    <citation type="journal article" date="2014" name="Int. J. Syst. Evol. Microbiol.">
        <title>Complete genome sequence of Corynebacterium casei LMG S-19264T (=DSM 44701T), isolated from a smear-ripened cheese.</title>
        <authorList>
            <consortium name="US DOE Joint Genome Institute (JGI-PGF)"/>
            <person name="Walter F."/>
            <person name="Albersmeier A."/>
            <person name="Kalinowski J."/>
            <person name="Ruckert C."/>
        </authorList>
    </citation>
    <scope>NUCLEOTIDE SEQUENCE [LARGE SCALE GENOMIC DNA]</scope>
    <source>
        <strain evidence="2 3">CGMCC 1.9161</strain>
    </source>
</reference>
<evidence type="ECO:0000259" key="1">
    <source>
        <dbReference type="PROSITE" id="PS51186"/>
    </source>
</evidence>
<organism evidence="2 3">
    <name type="scientific">Salinarimonas ramus</name>
    <dbReference type="NCBI Taxonomy" id="690164"/>
    <lineage>
        <taxon>Bacteria</taxon>
        <taxon>Pseudomonadati</taxon>
        <taxon>Pseudomonadota</taxon>
        <taxon>Alphaproteobacteria</taxon>
        <taxon>Hyphomicrobiales</taxon>
        <taxon>Salinarimonadaceae</taxon>
        <taxon>Salinarimonas</taxon>
    </lineage>
</organism>
<protein>
    <submittedName>
        <fullName evidence="2">GCN5 family N-acetyltransferase</fullName>
    </submittedName>
</protein>
<dbReference type="SUPFAM" id="SSF55729">
    <property type="entry name" value="Acyl-CoA N-acyltransferases (Nat)"/>
    <property type="match status" value="1"/>
</dbReference>
<dbReference type="GO" id="GO:0016747">
    <property type="term" value="F:acyltransferase activity, transferring groups other than amino-acyl groups"/>
    <property type="evidence" value="ECO:0007669"/>
    <property type="project" value="InterPro"/>
</dbReference>
<sequence>MPVPTPDPVTIRKSRPDDLPALERLYRDAFPQEDLVPVVRALTGPRADVLGLVATGEGDIPGEILGHVAFTLCGVDGPGSEAATVALLAPLAVDPARQRSRIGSALVREGLARMRARGAAHALVLGDPGYYGRFGFREETGIAPPHEIPDAWRPAWQGLSLADGAEPRGTLVAPEPWTRAELWA</sequence>
<dbReference type="InterPro" id="IPR000182">
    <property type="entry name" value="GNAT_dom"/>
</dbReference>
<dbReference type="InterPro" id="IPR016181">
    <property type="entry name" value="Acyl_CoA_acyltransferase"/>
</dbReference>
<dbReference type="Pfam" id="PF13527">
    <property type="entry name" value="Acetyltransf_9"/>
    <property type="match status" value="1"/>
</dbReference>